<accession>A0A235HID4</accession>
<comment type="caution">
    <text evidence="1">The sequence shown here is derived from an EMBL/GenBank/DDBJ whole genome shotgun (WGS) entry which is preliminary data.</text>
</comment>
<evidence type="ECO:0000313" key="1">
    <source>
        <dbReference type="EMBL" id="OYD85307.1"/>
    </source>
</evidence>
<dbReference type="NCBIfam" id="TIGR02687">
    <property type="entry name" value="BREX-1 system phosphatase PglZ type A"/>
    <property type="match status" value="1"/>
</dbReference>
<dbReference type="Proteomes" id="UP000215367">
    <property type="component" value="Unassembled WGS sequence"/>
</dbReference>
<dbReference type="InterPro" id="IPR014060">
    <property type="entry name" value="PglZ"/>
</dbReference>
<organism evidence="1 2">
    <name type="scientific">Azospirillum brasilense</name>
    <dbReference type="NCBI Taxonomy" id="192"/>
    <lineage>
        <taxon>Bacteria</taxon>
        <taxon>Pseudomonadati</taxon>
        <taxon>Pseudomonadota</taxon>
        <taxon>Alphaproteobacteria</taxon>
        <taxon>Rhodospirillales</taxon>
        <taxon>Azospirillaceae</taxon>
        <taxon>Azospirillum</taxon>
    </lineage>
</organism>
<dbReference type="RefSeq" id="WP_094302076.1">
    <property type="nucleotide sequence ID" value="NZ_NOWT01000003.1"/>
</dbReference>
<protein>
    <submittedName>
        <fullName evidence="1">TIGR02687 family protein</fullName>
    </submittedName>
</protein>
<proteinExistence type="predicted"/>
<dbReference type="AlphaFoldDB" id="A0A235HID4"/>
<name>A0A235HID4_AZOBR</name>
<dbReference type="EMBL" id="NOWT01000003">
    <property type="protein sequence ID" value="OYD85307.1"/>
    <property type="molecule type" value="Genomic_DNA"/>
</dbReference>
<dbReference type="Pfam" id="PF08665">
    <property type="entry name" value="PglZ"/>
    <property type="match status" value="1"/>
</dbReference>
<reference evidence="1 2" key="1">
    <citation type="submission" date="2017-07" db="EMBL/GenBank/DDBJ databases">
        <title>Whole genome sequence of Azospirillum brasilense 2A1, a potential biofertilizer strain.</title>
        <authorList>
            <person name="Fontana C.A."/>
            <person name="Toffoli L.M."/>
            <person name="Salazar S.M."/>
            <person name="Puglisi E."/>
            <person name="Pedraza R."/>
            <person name="Bassi D."/>
            <person name="Cocconcelli P.S."/>
        </authorList>
    </citation>
    <scope>NUCLEOTIDE SEQUENCE [LARGE SCALE GENOMIC DNA]</scope>
    <source>
        <strain evidence="1 2">2A1</strain>
    </source>
</reference>
<sequence>MNEDQVAAALTKLFEEGHRVVFWNDADREFEDSVPTLSIDGVTVLRLDGMPALEAKMRIEREEPNHRFLLYAPSNPPSPSDDWLLDVRLYSRAFRADRASIVHGELGLAEQHLRDHLAARGKFLASKDRLARLKKFIEPTDTASAIDRKMLAVLLKLDQHDFLNVLTALYHSIPEGDLDGSAAAWEDIEKFDLAAPFWTMVQEQFGYTEGNPSLRNLLIRLVVTDLAHSATQELPPALKHLQLPKAFAANASVCLSQWRDSHSRSQSYDRLSKAVADALKLDTQLGGFEIEALLDTKTFLLVEKYIASALRDRVIDTASAINAAAIKAIATRRQDGYWAVCERPSTAAAPREAMHAVYDALIAAADLFELRGEFGTGFAYTTAQEMFRAYAERLYRFDRLYRDFTEAADKAKAQGWDILKTLRDRVEDCYGNWFLTNLSLKWGSFVEADLLKEWRVPGVMNQQELYRQKITAALMGDNDRRAFVIISDALRYEAAQELADDLNGTYRIQASIDPLLGVLPSYTALGMAALLPHKKLTYTDKGEVLADGQPTGTLQQRSDILASVGGIAVKADDLRSMKKDEGRAFVKPHKVVYVYHNVIDATGDHLATEADTFDAVRKAVVELSELVRLIMNNLNGSYILVTADHGFLYQETAPDLSDKNALSDKPLGTIKAKKRYLLGRNLPDSGKAYHGSTETTAKADGGMEFWVPKGNNRFHFVGGARFVHGGAMLQEIVVPLVTVREAKGASKQKTKTKQVGVTVLGSTHKITTNRCRFELIQTERVSDRVKPVTLDIAVYEDDAPITNIQRITFDSQSENFDERKKQVILSLQNRTYDKKSAYHLILRNTETGVEESRVEVTINIAFMNDF</sequence>
<gene>
    <name evidence="1" type="ORF">CHT98_04460</name>
</gene>
<evidence type="ECO:0000313" key="2">
    <source>
        <dbReference type="Proteomes" id="UP000215367"/>
    </source>
</evidence>